<dbReference type="PROSITE" id="PS50931">
    <property type="entry name" value="HTH_LYSR"/>
    <property type="match status" value="1"/>
</dbReference>
<reference evidence="6 7" key="1">
    <citation type="submission" date="2023-07" db="EMBL/GenBank/DDBJ databases">
        <title>The novel representative of Negativicutes class, Anaeroselena agilis gen. nov. sp. nov.</title>
        <authorList>
            <person name="Prokofeva M.I."/>
            <person name="Elcheninov A.G."/>
            <person name="Klyukina A."/>
            <person name="Kublanov I.V."/>
            <person name="Frolov E.N."/>
            <person name="Podosokorskaya O.A."/>
        </authorList>
    </citation>
    <scope>NUCLEOTIDE SEQUENCE [LARGE SCALE GENOMIC DNA]</scope>
    <source>
        <strain evidence="6 7">4137-cl</strain>
    </source>
</reference>
<dbReference type="SUPFAM" id="SSF53850">
    <property type="entry name" value="Periplasmic binding protein-like II"/>
    <property type="match status" value="1"/>
</dbReference>
<organism evidence="6 7">
    <name type="scientific">Anaeroselena agilis</name>
    <dbReference type="NCBI Taxonomy" id="3063788"/>
    <lineage>
        <taxon>Bacteria</taxon>
        <taxon>Bacillati</taxon>
        <taxon>Bacillota</taxon>
        <taxon>Negativicutes</taxon>
        <taxon>Acetonemataceae</taxon>
        <taxon>Anaeroselena</taxon>
    </lineage>
</organism>
<sequence length="304" mass="33101">MELRQLQSFLTAAKLASFSRAAAVLGYAQSTVTMQIKALEEELGTSLFDRSGRRIRLTGDGENLFSYAEQILRLAEEATETTARGSRKGGSVAVGTPESLCLHYLSPLLGDYRLKYPEVAVKLRFGTCCELYELLKTRLVDVAFFLDELIDDGKMTVHVLFDEPVLLLASPRHPLSRRAAVAPADLEGQPLIVTEPGCNYRARFERCIGAQGVKPCSTMEVSSVELIKRFARDNLGVAVLSGSAAQQELAAGQLVALPWTGPSFDVKAQLVHLKERRLPPALRAFVSLVLAGGKGADTLITPLR</sequence>
<dbReference type="EMBL" id="JAUOZS010000001">
    <property type="protein sequence ID" value="MDT8902404.1"/>
    <property type="molecule type" value="Genomic_DNA"/>
</dbReference>
<dbReference type="InterPro" id="IPR000847">
    <property type="entry name" value="LysR_HTH_N"/>
</dbReference>
<accession>A0ABU3P034</accession>
<keyword evidence="4" id="KW-0804">Transcription</keyword>
<evidence type="ECO:0000256" key="1">
    <source>
        <dbReference type="ARBA" id="ARBA00009437"/>
    </source>
</evidence>
<keyword evidence="2" id="KW-0805">Transcription regulation</keyword>
<dbReference type="CDD" id="cd05466">
    <property type="entry name" value="PBP2_LTTR_substrate"/>
    <property type="match status" value="1"/>
</dbReference>
<dbReference type="Gene3D" id="1.10.10.10">
    <property type="entry name" value="Winged helix-like DNA-binding domain superfamily/Winged helix DNA-binding domain"/>
    <property type="match status" value="1"/>
</dbReference>
<comment type="caution">
    <text evidence="6">The sequence shown here is derived from an EMBL/GenBank/DDBJ whole genome shotgun (WGS) entry which is preliminary data.</text>
</comment>
<evidence type="ECO:0000256" key="2">
    <source>
        <dbReference type="ARBA" id="ARBA00023015"/>
    </source>
</evidence>
<dbReference type="PRINTS" id="PR00039">
    <property type="entry name" value="HTHLYSR"/>
</dbReference>
<dbReference type="RefSeq" id="WP_413780886.1">
    <property type="nucleotide sequence ID" value="NZ_JAUOZS010000001.1"/>
</dbReference>
<dbReference type="Gene3D" id="3.40.190.290">
    <property type="match status" value="1"/>
</dbReference>
<dbReference type="PANTHER" id="PTHR30126:SF40">
    <property type="entry name" value="HTH-TYPE TRANSCRIPTIONAL REGULATOR GLTR"/>
    <property type="match status" value="1"/>
</dbReference>
<evidence type="ECO:0000313" key="6">
    <source>
        <dbReference type="EMBL" id="MDT8902404.1"/>
    </source>
</evidence>
<dbReference type="PANTHER" id="PTHR30126">
    <property type="entry name" value="HTH-TYPE TRANSCRIPTIONAL REGULATOR"/>
    <property type="match status" value="1"/>
</dbReference>
<dbReference type="SUPFAM" id="SSF46785">
    <property type="entry name" value="Winged helix' DNA-binding domain"/>
    <property type="match status" value="1"/>
</dbReference>
<gene>
    <name evidence="6" type="ORF">Q4T40_14235</name>
</gene>
<dbReference type="Pfam" id="PF03466">
    <property type="entry name" value="LysR_substrate"/>
    <property type="match status" value="1"/>
</dbReference>
<protein>
    <submittedName>
        <fullName evidence="6">LysR family transcriptional regulator</fullName>
    </submittedName>
</protein>
<comment type="similarity">
    <text evidence="1">Belongs to the LysR transcriptional regulatory family.</text>
</comment>
<proteinExistence type="inferred from homology"/>
<dbReference type="Pfam" id="PF00126">
    <property type="entry name" value="HTH_1"/>
    <property type="match status" value="1"/>
</dbReference>
<dbReference type="Proteomes" id="UP001254848">
    <property type="component" value="Unassembled WGS sequence"/>
</dbReference>
<evidence type="ECO:0000313" key="7">
    <source>
        <dbReference type="Proteomes" id="UP001254848"/>
    </source>
</evidence>
<evidence type="ECO:0000259" key="5">
    <source>
        <dbReference type="PROSITE" id="PS50931"/>
    </source>
</evidence>
<dbReference type="InterPro" id="IPR036390">
    <property type="entry name" value="WH_DNA-bd_sf"/>
</dbReference>
<keyword evidence="3" id="KW-0238">DNA-binding</keyword>
<dbReference type="InterPro" id="IPR005119">
    <property type="entry name" value="LysR_subst-bd"/>
</dbReference>
<evidence type="ECO:0000256" key="4">
    <source>
        <dbReference type="ARBA" id="ARBA00023163"/>
    </source>
</evidence>
<evidence type="ECO:0000256" key="3">
    <source>
        <dbReference type="ARBA" id="ARBA00023125"/>
    </source>
</evidence>
<feature type="domain" description="HTH lysR-type" evidence="5">
    <location>
        <begin position="1"/>
        <end position="58"/>
    </location>
</feature>
<name>A0ABU3P034_9FIRM</name>
<keyword evidence="7" id="KW-1185">Reference proteome</keyword>
<dbReference type="InterPro" id="IPR036388">
    <property type="entry name" value="WH-like_DNA-bd_sf"/>
</dbReference>